<dbReference type="STRING" id="497965.Cyan7822_0305"/>
<dbReference type="Proteomes" id="UP000008206">
    <property type="component" value="Chromosome"/>
</dbReference>
<gene>
    <name evidence="1" type="ordered locus">Cyan7822_0305</name>
</gene>
<evidence type="ECO:0008006" key="3">
    <source>
        <dbReference type="Google" id="ProtNLM"/>
    </source>
</evidence>
<evidence type="ECO:0000313" key="2">
    <source>
        <dbReference type="Proteomes" id="UP000008206"/>
    </source>
</evidence>
<dbReference type="HOGENOM" id="CLU_074815_0_0_3"/>
<reference evidence="2" key="1">
    <citation type="journal article" date="2011" name="MBio">
        <title>Novel metabolic attributes of the genus Cyanothece, comprising a group of unicellular nitrogen-fixing Cyanobacteria.</title>
        <authorList>
            <person name="Bandyopadhyay A."/>
            <person name="Elvitigala T."/>
            <person name="Welsh E."/>
            <person name="Stockel J."/>
            <person name="Liberton M."/>
            <person name="Min H."/>
            <person name="Sherman L.A."/>
            <person name="Pakrasi H.B."/>
        </authorList>
    </citation>
    <scope>NUCLEOTIDE SEQUENCE [LARGE SCALE GENOMIC DNA]</scope>
    <source>
        <strain evidence="2">PCC 7822</strain>
    </source>
</reference>
<dbReference type="Pfam" id="PF08012">
    <property type="entry name" value="DUF1702"/>
    <property type="match status" value="1"/>
</dbReference>
<accession>E0U572</accession>
<name>E0U572_GLOV7</name>
<organism evidence="1 2">
    <name type="scientific">Gloeothece verrucosa (strain PCC 7822)</name>
    <name type="common">Cyanothece sp. (strain PCC 7822)</name>
    <dbReference type="NCBI Taxonomy" id="497965"/>
    <lineage>
        <taxon>Bacteria</taxon>
        <taxon>Bacillati</taxon>
        <taxon>Cyanobacteriota</taxon>
        <taxon>Cyanophyceae</taxon>
        <taxon>Oscillatoriophycideae</taxon>
        <taxon>Chroococcales</taxon>
        <taxon>Aphanothecaceae</taxon>
        <taxon>Gloeothece</taxon>
        <taxon>Gloeothece verrucosa</taxon>
    </lineage>
</organism>
<keyword evidence="2" id="KW-1185">Reference proteome</keyword>
<dbReference type="KEGG" id="cyj:Cyan7822_0305"/>
<dbReference type="InterPro" id="IPR012964">
    <property type="entry name" value="DUF1702"/>
</dbReference>
<dbReference type="OrthoDB" id="2530105at2"/>
<dbReference type="EMBL" id="CP002198">
    <property type="protein sequence ID" value="ADN12351.1"/>
    <property type="molecule type" value="Genomic_DNA"/>
</dbReference>
<dbReference type="RefSeq" id="WP_013320461.1">
    <property type="nucleotide sequence ID" value="NC_014501.1"/>
</dbReference>
<dbReference type="AlphaFoldDB" id="E0U572"/>
<dbReference type="eggNOG" id="ENOG502Z8MJ">
    <property type="taxonomic scope" value="Bacteria"/>
</dbReference>
<evidence type="ECO:0000313" key="1">
    <source>
        <dbReference type="EMBL" id="ADN12351.1"/>
    </source>
</evidence>
<sequence>MLIKPRNRGRLNLFSFRNADSKRLIETTLRHPWEWLRKQLFSLSPEEATFKRRGFYASVAEIQEHLETIGCTFVEGYQAVINDENPEIFLGKLKASEAELAGFAFEGAAMALFLLDQLTPWRGDRFLEFVGGPGNPYIYMSYVGAGWGLARLQWRLKPYLHQLSCGASVGQFPDPLLGWLAIDGYGFHQGYFQGRKYIETLAFPSELSAWSYALKVFDQGLGRSLWFVQGADVARIAQKIQQFPPYRRADLWSGVGLACTYAGGVDRASIEQLRRLAAAYLPQIAQGAAFAAKTRIRAGNMTENTEMCCQVLCGMSAEPAATITDLSLIGLSSQATTPAYEIWRQRIQNHFAIT</sequence>
<protein>
    <recommendedName>
        <fullName evidence="3">DUF1702 family protein</fullName>
    </recommendedName>
</protein>
<proteinExistence type="predicted"/>